<dbReference type="HOGENOM" id="CLU_029499_0_1_2"/>
<dbReference type="InParanoid" id="G0EEM4"/>
<dbReference type="InterPro" id="IPR011004">
    <property type="entry name" value="Trimer_LpxA-like_sf"/>
</dbReference>
<dbReference type="KEGG" id="pfm:Pyrfu_0978"/>
<gene>
    <name evidence="7" type="ordered locus">Pyrfu_0978</name>
</gene>
<dbReference type="Proteomes" id="UP000001037">
    <property type="component" value="Chromosome"/>
</dbReference>
<keyword evidence="4" id="KW-0012">Acyltransferase</keyword>
<dbReference type="SUPFAM" id="SSF53448">
    <property type="entry name" value="Nucleotide-diphospho-sugar transferases"/>
    <property type="match status" value="1"/>
</dbReference>
<dbReference type="SUPFAM" id="SSF51161">
    <property type="entry name" value="Trimeric LpxA-like enzymes"/>
    <property type="match status" value="1"/>
</dbReference>
<evidence type="ECO:0000313" key="8">
    <source>
        <dbReference type="Proteomes" id="UP000001037"/>
    </source>
</evidence>
<proteinExistence type="predicted"/>
<dbReference type="OrthoDB" id="15372at2157"/>
<dbReference type="PANTHER" id="PTHR43584">
    <property type="entry name" value="NUCLEOTIDYL TRANSFERASE"/>
    <property type="match status" value="1"/>
</dbReference>
<dbReference type="InterPro" id="IPR050065">
    <property type="entry name" value="GlmU-like"/>
</dbReference>
<dbReference type="AlphaFoldDB" id="G0EEM4"/>
<evidence type="ECO:0000256" key="4">
    <source>
        <dbReference type="ARBA" id="ARBA00023315"/>
    </source>
</evidence>
<comment type="catalytic activity">
    <reaction evidence="6">
        <text>N-acetyl-alpha-D-glucosamine 1-phosphate + UTP + H(+) = UDP-N-acetyl-alpha-D-glucosamine + diphosphate</text>
        <dbReference type="Rhea" id="RHEA:13509"/>
        <dbReference type="ChEBI" id="CHEBI:15378"/>
        <dbReference type="ChEBI" id="CHEBI:33019"/>
        <dbReference type="ChEBI" id="CHEBI:46398"/>
        <dbReference type="ChEBI" id="CHEBI:57705"/>
        <dbReference type="ChEBI" id="CHEBI:57776"/>
        <dbReference type="EC" id="2.7.7.23"/>
    </reaction>
</comment>
<organism evidence="7 8">
    <name type="scientific">Pyrolobus fumarii (strain DSM 11204 / 1A)</name>
    <dbReference type="NCBI Taxonomy" id="694429"/>
    <lineage>
        <taxon>Archaea</taxon>
        <taxon>Thermoproteota</taxon>
        <taxon>Thermoprotei</taxon>
        <taxon>Desulfurococcales</taxon>
        <taxon>Pyrodictiaceae</taxon>
        <taxon>Pyrolobus</taxon>
    </lineage>
</organism>
<dbReference type="GO" id="GO:0019134">
    <property type="term" value="F:glucosamine-1-phosphate N-acetyltransferase activity"/>
    <property type="evidence" value="ECO:0007669"/>
    <property type="project" value="UniProtKB-EC"/>
</dbReference>
<name>G0EEM4_PYRF1</name>
<reference evidence="7 8" key="1">
    <citation type="journal article" date="2011" name="Stand. Genomic Sci.">
        <title>Complete genome sequence of the hyperthermophilic chemolithoautotroph Pyrolobus fumarii type strain (1A).</title>
        <authorList>
            <person name="Anderson I."/>
            <person name="Goker M."/>
            <person name="Nolan M."/>
            <person name="Lucas S."/>
            <person name="Hammon N."/>
            <person name="Deshpande S."/>
            <person name="Cheng J.F."/>
            <person name="Tapia R."/>
            <person name="Han C."/>
            <person name="Goodwin L."/>
            <person name="Pitluck S."/>
            <person name="Huntemann M."/>
            <person name="Liolios K."/>
            <person name="Ivanova N."/>
            <person name="Pagani I."/>
            <person name="Mavromatis K."/>
            <person name="Ovchinikova G."/>
            <person name="Pati A."/>
            <person name="Chen A."/>
            <person name="Palaniappan K."/>
            <person name="Land M."/>
            <person name="Hauser L."/>
            <person name="Brambilla E.M."/>
            <person name="Huber H."/>
            <person name="Yasawong M."/>
            <person name="Rohde M."/>
            <person name="Spring S."/>
            <person name="Abt B."/>
            <person name="Sikorski J."/>
            <person name="Wirth R."/>
            <person name="Detter J.C."/>
            <person name="Woyke T."/>
            <person name="Bristow J."/>
            <person name="Eisen J.A."/>
            <person name="Markowitz V."/>
            <person name="Hugenholtz P."/>
            <person name="Kyrpides N.C."/>
            <person name="Klenk H.P."/>
            <person name="Lapidus A."/>
        </authorList>
    </citation>
    <scope>NUCLEOTIDE SEQUENCE [LARGE SCALE GENOMIC DNA]</scope>
    <source>
        <strain evidence="8">DSM 11204 / 1A</strain>
    </source>
</reference>
<dbReference type="GO" id="GO:0003977">
    <property type="term" value="F:UDP-N-acetylglucosamine diphosphorylase activity"/>
    <property type="evidence" value="ECO:0007669"/>
    <property type="project" value="UniProtKB-EC"/>
</dbReference>
<dbReference type="STRING" id="694429.Pyrfu_0978"/>
<evidence type="ECO:0000313" key="7">
    <source>
        <dbReference type="EMBL" id="AEM38846.1"/>
    </source>
</evidence>
<keyword evidence="2" id="KW-0548">Nucleotidyltransferase</keyword>
<protein>
    <submittedName>
        <fullName evidence="7">Uncharacterized protein</fullName>
    </submittedName>
</protein>
<evidence type="ECO:0000256" key="5">
    <source>
        <dbReference type="ARBA" id="ARBA00048247"/>
    </source>
</evidence>
<dbReference type="GeneID" id="25394847"/>
<keyword evidence="3" id="KW-0511">Multifunctional enzyme</keyword>
<evidence type="ECO:0000256" key="6">
    <source>
        <dbReference type="ARBA" id="ARBA00048493"/>
    </source>
</evidence>
<accession>G0EEM4</accession>
<dbReference type="eggNOG" id="arCOG00666">
    <property type="taxonomic scope" value="Archaea"/>
</dbReference>
<comment type="catalytic activity">
    <reaction evidence="5">
        <text>alpha-D-glucosamine 1-phosphate + acetyl-CoA = N-acetyl-alpha-D-glucosamine 1-phosphate + CoA + H(+)</text>
        <dbReference type="Rhea" id="RHEA:13725"/>
        <dbReference type="ChEBI" id="CHEBI:15378"/>
        <dbReference type="ChEBI" id="CHEBI:57287"/>
        <dbReference type="ChEBI" id="CHEBI:57288"/>
        <dbReference type="ChEBI" id="CHEBI:57776"/>
        <dbReference type="ChEBI" id="CHEBI:58516"/>
        <dbReference type="EC" id="2.3.1.157"/>
    </reaction>
</comment>
<dbReference type="Gene3D" id="2.160.10.10">
    <property type="entry name" value="Hexapeptide repeat proteins"/>
    <property type="match status" value="1"/>
</dbReference>
<keyword evidence="1" id="KW-0808">Transferase</keyword>
<dbReference type="PANTHER" id="PTHR43584:SF8">
    <property type="entry name" value="N-ACETYLMURAMATE ALPHA-1-PHOSPHATE URIDYLYLTRANSFERASE"/>
    <property type="match status" value="1"/>
</dbReference>
<sequence>MYDKRDVIIVVVNSRGANSASIVSSGNPLDVRVACRPLREHLKEAAGQVASNIVFVDDLVEARKAIHDAEQAGIVLLVDGLSGFTNPKRAFEDALESYIAATSDVVVLATKPYAERGVRVATRGSTLVEAGVGSEAFAGVVAGKREKLLDALNRARSWIEVLNALHEANVVYWSEPWIRLETPYDILLYNMLVLQELREARIAANAEISPTAVIEGPVVIEERARIDHYAVIKGPAMICKDAFVGLHATVRQYSVLEENARVDAYSEVYVTSLQRGATLSSHTYLTGSIVGEAAKVEPFVVTKVLYEREAAEKLGIIAPFTPETRAGAVIYAGARVPAGTVLEPLAHIKP</sequence>
<dbReference type="InterPro" id="IPR029044">
    <property type="entry name" value="Nucleotide-diphossugar_trans"/>
</dbReference>
<evidence type="ECO:0000256" key="1">
    <source>
        <dbReference type="ARBA" id="ARBA00022679"/>
    </source>
</evidence>
<dbReference type="RefSeq" id="WP_014026523.1">
    <property type="nucleotide sequence ID" value="NC_015931.1"/>
</dbReference>
<evidence type="ECO:0000256" key="2">
    <source>
        <dbReference type="ARBA" id="ARBA00022695"/>
    </source>
</evidence>
<keyword evidence="8" id="KW-1185">Reference proteome</keyword>
<dbReference type="EMBL" id="CP002838">
    <property type="protein sequence ID" value="AEM38846.1"/>
    <property type="molecule type" value="Genomic_DNA"/>
</dbReference>
<evidence type="ECO:0000256" key="3">
    <source>
        <dbReference type="ARBA" id="ARBA00023268"/>
    </source>
</evidence>